<keyword evidence="2" id="KW-0812">Transmembrane</keyword>
<comment type="caution">
    <text evidence="3">The sequence shown here is derived from an EMBL/GenBank/DDBJ whole genome shotgun (WGS) entry which is preliminary data.</text>
</comment>
<name>A0A3R8S0B7_9BURK</name>
<dbReference type="GO" id="GO:0043107">
    <property type="term" value="P:type IV pilus-dependent motility"/>
    <property type="evidence" value="ECO:0007669"/>
    <property type="project" value="InterPro"/>
</dbReference>
<feature type="transmembrane region" description="Helical" evidence="2">
    <location>
        <begin position="39"/>
        <end position="57"/>
    </location>
</feature>
<proteinExistence type="predicted"/>
<dbReference type="Proteomes" id="UP000269265">
    <property type="component" value="Unassembled WGS sequence"/>
</dbReference>
<dbReference type="InterPro" id="IPR007445">
    <property type="entry name" value="PilO"/>
</dbReference>
<keyword evidence="2" id="KW-1133">Transmembrane helix</keyword>
<evidence type="ECO:0000256" key="1">
    <source>
        <dbReference type="SAM" id="Coils"/>
    </source>
</evidence>
<gene>
    <name evidence="3" type="ORF">EIP75_17325</name>
</gene>
<dbReference type="AlphaFoldDB" id="A0A3R8S0B7"/>
<accession>A0A3R8S0B7</accession>
<dbReference type="RefSeq" id="WP_125244546.1">
    <property type="nucleotide sequence ID" value="NZ_RSED01000015.1"/>
</dbReference>
<keyword evidence="4" id="KW-1185">Reference proteome</keyword>
<reference evidence="3 4" key="1">
    <citation type="submission" date="2018-12" db="EMBL/GenBank/DDBJ databases">
        <title>The whole draft genome of Aquabacterium sp. SJQ9.</title>
        <authorList>
            <person name="Sun L."/>
            <person name="Gao X."/>
            <person name="Chen W."/>
            <person name="Huang K."/>
        </authorList>
    </citation>
    <scope>NUCLEOTIDE SEQUENCE [LARGE SCALE GENOMIC DNA]</scope>
    <source>
        <strain evidence="3 4">SJQ9</strain>
    </source>
</reference>
<keyword evidence="2" id="KW-0472">Membrane</keyword>
<protein>
    <recommendedName>
        <fullName evidence="5">MSHA biogenesis protein MshJ</fullName>
    </recommendedName>
</protein>
<feature type="coiled-coil region" evidence="1">
    <location>
        <begin position="64"/>
        <end position="91"/>
    </location>
</feature>
<dbReference type="Pfam" id="PF04350">
    <property type="entry name" value="PilO"/>
    <property type="match status" value="1"/>
</dbReference>
<evidence type="ECO:0000313" key="3">
    <source>
        <dbReference type="EMBL" id="RRS03083.1"/>
    </source>
</evidence>
<dbReference type="GO" id="GO:0043683">
    <property type="term" value="P:type IV pilus assembly"/>
    <property type="evidence" value="ECO:0007669"/>
    <property type="project" value="InterPro"/>
</dbReference>
<organism evidence="3 4">
    <name type="scientific">Aquabacterium soli</name>
    <dbReference type="NCBI Taxonomy" id="2493092"/>
    <lineage>
        <taxon>Bacteria</taxon>
        <taxon>Pseudomonadati</taxon>
        <taxon>Pseudomonadota</taxon>
        <taxon>Betaproteobacteria</taxon>
        <taxon>Burkholderiales</taxon>
        <taxon>Aquabacterium</taxon>
    </lineage>
</organism>
<sequence length="236" mass="27108">MNTAVQKNANWTAMWHQSLLRWRRARRAFDTRALNERRLVIIAVLAGLWFVMDSVWITSGFKQLSAVIARKNQAQQALQALQDKQRLQLDEMARAQASVASELLQTRERIRLQNADFEKARQVLVPALEMRALLEGLLAEQRSLRLMSMKTLPREEIQLPHVDGAGQSTLLYRHGLEIKIVGSFHELLNWLRSVESLPSKVLWDEMTLQADDQGVLTLSLKVHTLSRDREPLEMAP</sequence>
<evidence type="ECO:0000313" key="4">
    <source>
        <dbReference type="Proteomes" id="UP000269265"/>
    </source>
</evidence>
<keyword evidence="1" id="KW-0175">Coiled coil</keyword>
<dbReference type="OrthoDB" id="9151209at2"/>
<dbReference type="EMBL" id="RSED01000015">
    <property type="protein sequence ID" value="RRS03083.1"/>
    <property type="molecule type" value="Genomic_DNA"/>
</dbReference>
<evidence type="ECO:0008006" key="5">
    <source>
        <dbReference type="Google" id="ProtNLM"/>
    </source>
</evidence>
<evidence type="ECO:0000256" key="2">
    <source>
        <dbReference type="SAM" id="Phobius"/>
    </source>
</evidence>